<evidence type="ECO:0000313" key="6">
    <source>
        <dbReference type="Proteomes" id="UP000193801"/>
    </source>
</evidence>
<dbReference type="RefSeq" id="WP_085102296.1">
    <property type="nucleotide sequence ID" value="NZ_LQPK01000018.1"/>
</dbReference>
<comment type="caution">
    <text evidence="5">The sequence shown here is derived from an EMBL/GenBank/DDBJ whole genome shotgun (WGS) entry which is preliminary data.</text>
</comment>
<keyword evidence="6" id="KW-1185">Reference proteome</keyword>
<dbReference type="Gene3D" id="1.20.1260.20">
    <property type="entry name" value="PPE superfamily"/>
    <property type="match status" value="1"/>
</dbReference>
<dbReference type="InterPro" id="IPR038332">
    <property type="entry name" value="PPE_sf"/>
</dbReference>
<accession>A0ABX3VJU3</accession>
<dbReference type="PANTHER" id="PTHR46766">
    <property type="entry name" value="GLUTAMINE-RICH PROTEIN 2"/>
    <property type="match status" value="1"/>
</dbReference>
<evidence type="ECO:0000259" key="3">
    <source>
        <dbReference type="Pfam" id="PF00823"/>
    </source>
</evidence>
<organism evidence="5 6">
    <name type="scientific">Mycobacterium paraense</name>
    <dbReference type="NCBI Taxonomy" id="767916"/>
    <lineage>
        <taxon>Bacteria</taxon>
        <taxon>Bacillati</taxon>
        <taxon>Actinomycetota</taxon>
        <taxon>Actinomycetes</taxon>
        <taxon>Mycobacteriales</taxon>
        <taxon>Mycobacteriaceae</taxon>
        <taxon>Mycobacterium</taxon>
        <taxon>Mycobacterium simiae complex</taxon>
    </lineage>
</organism>
<feature type="domain" description="PPE" evidence="3">
    <location>
        <begin position="6"/>
        <end position="168"/>
    </location>
</feature>
<feature type="region of interest" description="Disordered" evidence="2">
    <location>
        <begin position="471"/>
        <end position="500"/>
    </location>
</feature>
<dbReference type="Proteomes" id="UP000193801">
    <property type="component" value="Unassembled WGS sequence"/>
</dbReference>
<dbReference type="EMBL" id="LQPK01000018">
    <property type="protein sequence ID" value="ORW29831.1"/>
    <property type="molecule type" value="Genomic_DNA"/>
</dbReference>
<feature type="domain" description="PPE-PPW subfamily C-terminal" evidence="4">
    <location>
        <begin position="442"/>
        <end position="488"/>
    </location>
</feature>
<comment type="similarity">
    <text evidence="1">Belongs to the mycobacterial PPE family.</text>
</comment>
<sequence length="500" mass="50524">MTAPVWMALPPEIHSAQLSSGPGPGGLLAAAAGWSSLSATYASVADELTSILAAAQAGAWQGPTAEQYVAAHAPYLAWLTRASANSAAAAAQHETAATAYTAALAGMPTLLELAANHAIHAVLLATNFFGINTIPIALNEADYVRMWVQAATTMATYQAVAGTAVASAPQTDPAPQILHADDNSDGTDTGDSGDIIDNDGGDPTQLSWWENRFLEVFQTLGRDLEEFPENPAESIAQVENDVPLLVADEFTHVGEVLDTFPQLQAIIPLALTTPLGGGFLAGFAGLSGLSGIQPGAAAPAMAAAPAPDAPAMPATAGAPAVTVASTASAPGPASAPAPAPAPVSAPAGTPPPPPSPVAGGAFPYLVGGPTVGSDTGMSGSARRKAPEPDSAAAPAAAAPARQEERARRRRRAALHDNHRGYRHEFVDPEWGDEPSIDAAQPVASDRGAGALGFAGTARREAAAAAGLATLAGDEFGGGPTMPMVPGTWEHGRVDNENDFQ</sequence>
<protein>
    <recommendedName>
        <fullName evidence="7">PPE family protein</fullName>
    </recommendedName>
</protein>
<evidence type="ECO:0000256" key="1">
    <source>
        <dbReference type="ARBA" id="ARBA00010652"/>
    </source>
</evidence>
<dbReference type="PANTHER" id="PTHR46766:SF1">
    <property type="entry name" value="GLUTAMINE-RICH PROTEIN 2"/>
    <property type="match status" value="1"/>
</dbReference>
<dbReference type="Pfam" id="PF18878">
    <property type="entry name" value="PPE-PPW"/>
    <property type="match status" value="1"/>
</dbReference>
<evidence type="ECO:0008006" key="7">
    <source>
        <dbReference type="Google" id="ProtNLM"/>
    </source>
</evidence>
<dbReference type="SUPFAM" id="SSF140459">
    <property type="entry name" value="PE/PPE dimer-like"/>
    <property type="match status" value="1"/>
</dbReference>
<evidence type="ECO:0000259" key="4">
    <source>
        <dbReference type="Pfam" id="PF18878"/>
    </source>
</evidence>
<name>A0ABX3VJU3_9MYCO</name>
<feature type="compositionally biased region" description="Low complexity" evidence="2">
    <location>
        <begin position="388"/>
        <end position="400"/>
    </location>
</feature>
<gene>
    <name evidence="5" type="ORF">AWB91_20695</name>
</gene>
<feature type="compositionally biased region" description="Basic and acidic residues" evidence="2">
    <location>
        <begin position="489"/>
        <end position="500"/>
    </location>
</feature>
<reference evidence="5 6" key="1">
    <citation type="journal article" date="2015" name="Emerg. Microbes Infect.">
        <title>Characterization of 17 strains belonging to the Mycobacterium simiae complex and description of Mycobacterium paraense sp. nov.</title>
        <authorList>
            <person name="Fusco da Costa A.R."/>
            <person name="Fedrizzi T."/>
            <person name="Lopes M.L."/>
            <person name="Pecorari M."/>
            <person name="Oliveira da Costa W.L."/>
            <person name="Giacobazzi E."/>
            <person name="da Costa Bahia J.R."/>
            <person name="De Sanctis V."/>
            <person name="Batista Lima K.V."/>
            <person name="Bertorelli R."/>
            <person name="Grottola A."/>
            <person name="Fabio A."/>
            <person name="Mariottini A."/>
            <person name="Ferretti P."/>
            <person name="Di Leva F."/>
            <person name="Fregni Serpini G."/>
            <person name="Tagliazucchi S."/>
            <person name="Rumpianesi F."/>
            <person name="Jousson O."/>
            <person name="Segata N."/>
            <person name="Tortoli E."/>
        </authorList>
    </citation>
    <scope>NUCLEOTIDE SEQUENCE [LARGE SCALE GENOMIC DNA]</scope>
    <source>
        <strain evidence="5 6">FI-07156</strain>
    </source>
</reference>
<feature type="compositionally biased region" description="Pro residues" evidence="2">
    <location>
        <begin position="333"/>
        <end position="356"/>
    </location>
</feature>
<proteinExistence type="inferred from homology"/>
<dbReference type="InterPro" id="IPR000030">
    <property type="entry name" value="PPE_dom"/>
</dbReference>
<evidence type="ECO:0000256" key="2">
    <source>
        <dbReference type="SAM" id="MobiDB-lite"/>
    </source>
</evidence>
<feature type="region of interest" description="Disordered" evidence="2">
    <location>
        <begin position="326"/>
        <end position="416"/>
    </location>
</feature>
<evidence type="ECO:0000313" key="5">
    <source>
        <dbReference type="EMBL" id="ORW29831.1"/>
    </source>
</evidence>
<dbReference type="InterPro" id="IPR043641">
    <property type="entry name" value="PPE-PPW_C"/>
</dbReference>
<dbReference type="Pfam" id="PF00823">
    <property type="entry name" value="PPE"/>
    <property type="match status" value="1"/>
</dbReference>